<proteinExistence type="predicted"/>
<dbReference type="PROSITE" id="PS00012">
    <property type="entry name" value="PHOSPHOPANTETHEINE"/>
    <property type="match status" value="1"/>
</dbReference>
<dbReference type="PANTHER" id="PTHR45527:SF1">
    <property type="entry name" value="FATTY ACID SYNTHASE"/>
    <property type="match status" value="1"/>
</dbReference>
<reference evidence="5" key="2">
    <citation type="submission" date="2020-08" db="EMBL/GenBank/DDBJ databases">
        <authorList>
            <person name="Chen M."/>
            <person name="Teng W."/>
            <person name="Zhao L."/>
            <person name="Hu C."/>
            <person name="Zhou Y."/>
            <person name="Han B."/>
            <person name="Song L."/>
            <person name="Shu W."/>
        </authorList>
    </citation>
    <scope>NUCLEOTIDE SEQUENCE</scope>
    <source>
        <strain evidence="5">FACHB-1375</strain>
    </source>
</reference>
<organism evidence="5 6">
    <name type="scientific">Aerosakkonema funiforme FACHB-1375</name>
    <dbReference type="NCBI Taxonomy" id="2949571"/>
    <lineage>
        <taxon>Bacteria</taxon>
        <taxon>Bacillati</taxon>
        <taxon>Cyanobacteriota</taxon>
        <taxon>Cyanophyceae</taxon>
        <taxon>Oscillatoriophycideae</taxon>
        <taxon>Aerosakkonematales</taxon>
        <taxon>Aerosakkonemataceae</taxon>
        <taxon>Aerosakkonema</taxon>
    </lineage>
</organism>
<dbReference type="InterPro" id="IPR020806">
    <property type="entry name" value="PKS_PP-bd"/>
</dbReference>
<dbReference type="Gene3D" id="3.30.300.30">
    <property type="match status" value="1"/>
</dbReference>
<dbReference type="InterPro" id="IPR045851">
    <property type="entry name" value="AMP-bd_C_sf"/>
</dbReference>
<dbReference type="InterPro" id="IPR036736">
    <property type="entry name" value="ACP-like_sf"/>
</dbReference>
<keyword evidence="6" id="KW-1185">Reference proteome</keyword>
<sequence length="179" mass="19757">MVPSNFVILDALPLTPNGKIDRRALLALGQTIPDRVQVKTIADCDKGENNQEFSEGIITDKLPTELPADFVAPRNETEQVVAGIWAEVLRVEKVSIDDNFLDLGGHSLLATQVIARLQAAFQMELPLRTLFESPTVRELAEAITKLKSSKNPFQAPTITSVSRASYRQKLSSLKKSKED</sequence>
<dbReference type="GO" id="GO:0005829">
    <property type="term" value="C:cytosol"/>
    <property type="evidence" value="ECO:0007669"/>
    <property type="project" value="TreeGrafter"/>
</dbReference>
<dbReference type="FunFam" id="1.10.1200.10:FF:000005">
    <property type="entry name" value="Nonribosomal peptide synthetase 1"/>
    <property type="match status" value="1"/>
</dbReference>
<gene>
    <name evidence="5" type="ORF">H6G03_13285</name>
</gene>
<keyword evidence="3" id="KW-0597">Phosphoprotein</keyword>
<dbReference type="Pfam" id="PF00550">
    <property type="entry name" value="PP-binding"/>
    <property type="match status" value="1"/>
</dbReference>
<comment type="cofactor">
    <cofactor evidence="1">
        <name>pantetheine 4'-phosphate</name>
        <dbReference type="ChEBI" id="CHEBI:47942"/>
    </cofactor>
</comment>
<dbReference type="InterPro" id="IPR009081">
    <property type="entry name" value="PP-bd_ACP"/>
</dbReference>
<keyword evidence="2" id="KW-0596">Phosphopantetheine</keyword>
<dbReference type="PANTHER" id="PTHR45527">
    <property type="entry name" value="NONRIBOSOMAL PEPTIDE SYNTHETASE"/>
    <property type="match status" value="1"/>
</dbReference>
<dbReference type="AlphaFoldDB" id="A0A926VG05"/>
<dbReference type="SMART" id="SM00823">
    <property type="entry name" value="PKS_PP"/>
    <property type="match status" value="1"/>
</dbReference>
<evidence type="ECO:0000256" key="1">
    <source>
        <dbReference type="ARBA" id="ARBA00001957"/>
    </source>
</evidence>
<dbReference type="GO" id="GO:0043041">
    <property type="term" value="P:amino acid activation for nonribosomal peptide biosynthetic process"/>
    <property type="evidence" value="ECO:0007669"/>
    <property type="project" value="TreeGrafter"/>
</dbReference>
<accession>A0A926VG05</accession>
<dbReference type="Proteomes" id="UP000641646">
    <property type="component" value="Unassembled WGS sequence"/>
</dbReference>
<comment type="caution">
    <text evidence="5">The sequence shown here is derived from an EMBL/GenBank/DDBJ whole genome shotgun (WGS) entry which is preliminary data.</text>
</comment>
<feature type="domain" description="Carrier" evidence="4">
    <location>
        <begin position="72"/>
        <end position="147"/>
    </location>
</feature>
<evidence type="ECO:0000256" key="2">
    <source>
        <dbReference type="ARBA" id="ARBA00022450"/>
    </source>
</evidence>
<evidence type="ECO:0000259" key="4">
    <source>
        <dbReference type="PROSITE" id="PS50075"/>
    </source>
</evidence>
<dbReference type="InterPro" id="IPR006162">
    <property type="entry name" value="Ppantetheine_attach_site"/>
</dbReference>
<name>A0A926VG05_9CYAN</name>
<evidence type="ECO:0000313" key="6">
    <source>
        <dbReference type="Proteomes" id="UP000641646"/>
    </source>
</evidence>
<dbReference type="InterPro" id="IPR029058">
    <property type="entry name" value="AB_hydrolase_fold"/>
</dbReference>
<protein>
    <recommendedName>
        <fullName evidence="4">Carrier domain-containing protein</fullName>
    </recommendedName>
</protein>
<evidence type="ECO:0000313" key="5">
    <source>
        <dbReference type="EMBL" id="MBD2182067.1"/>
    </source>
</evidence>
<dbReference type="SUPFAM" id="SSF56801">
    <property type="entry name" value="Acetyl-CoA synthetase-like"/>
    <property type="match status" value="1"/>
</dbReference>
<evidence type="ECO:0000256" key="3">
    <source>
        <dbReference type="ARBA" id="ARBA00022553"/>
    </source>
</evidence>
<dbReference type="Gene3D" id="3.40.50.1820">
    <property type="entry name" value="alpha/beta hydrolase"/>
    <property type="match status" value="1"/>
</dbReference>
<dbReference type="GO" id="GO:0044550">
    <property type="term" value="P:secondary metabolite biosynthetic process"/>
    <property type="evidence" value="ECO:0007669"/>
    <property type="project" value="TreeGrafter"/>
</dbReference>
<reference evidence="5" key="1">
    <citation type="journal article" date="2015" name="ISME J.">
        <title>Draft Genome Sequence of Streptomyces incarnatus NRRL8089, which Produces the Nucleoside Antibiotic Sinefungin.</title>
        <authorList>
            <person name="Oshima K."/>
            <person name="Hattori M."/>
            <person name="Shimizu H."/>
            <person name="Fukuda K."/>
            <person name="Nemoto M."/>
            <person name="Inagaki K."/>
            <person name="Tamura T."/>
        </authorList>
    </citation>
    <scope>NUCLEOTIDE SEQUENCE</scope>
    <source>
        <strain evidence="5">FACHB-1375</strain>
    </source>
</reference>
<dbReference type="SUPFAM" id="SSF47336">
    <property type="entry name" value="ACP-like"/>
    <property type="match status" value="1"/>
</dbReference>
<dbReference type="GO" id="GO:0031177">
    <property type="term" value="F:phosphopantetheine binding"/>
    <property type="evidence" value="ECO:0007669"/>
    <property type="project" value="InterPro"/>
</dbReference>
<dbReference type="PROSITE" id="PS50075">
    <property type="entry name" value="CARRIER"/>
    <property type="match status" value="1"/>
</dbReference>
<dbReference type="EMBL" id="JACJPW010000030">
    <property type="protein sequence ID" value="MBD2182067.1"/>
    <property type="molecule type" value="Genomic_DNA"/>
</dbReference>